<evidence type="ECO:0000313" key="1">
    <source>
        <dbReference type="EMBL" id="MBB5843679.1"/>
    </source>
</evidence>
<sequence length="110" mass="11700">MRRVYYSSGSVLTADSIAAAVLEYAEALAKNGRADIVAVPVVLASGHVGTATLLIGPTSQLASVTEESELPSPDDDQLVADLQDRSRRLGSPKPAAHQYAEYLTAHEDYE</sequence>
<dbReference type="EMBL" id="JACHMJ010000001">
    <property type="protein sequence ID" value="MBB5843679.1"/>
    <property type="molecule type" value="Genomic_DNA"/>
</dbReference>
<protein>
    <submittedName>
        <fullName evidence="1">Uncharacterized protein</fullName>
    </submittedName>
</protein>
<organism evidence="1 2">
    <name type="scientific">Conyzicola lurida</name>
    <dbReference type="NCBI Taxonomy" id="1172621"/>
    <lineage>
        <taxon>Bacteria</taxon>
        <taxon>Bacillati</taxon>
        <taxon>Actinomycetota</taxon>
        <taxon>Actinomycetes</taxon>
        <taxon>Micrococcales</taxon>
        <taxon>Microbacteriaceae</taxon>
        <taxon>Conyzicola</taxon>
    </lineage>
</organism>
<keyword evidence="2" id="KW-1185">Reference proteome</keyword>
<gene>
    <name evidence="1" type="ORF">HD599_002002</name>
</gene>
<reference evidence="1 2" key="1">
    <citation type="submission" date="2020-08" db="EMBL/GenBank/DDBJ databases">
        <title>Sequencing the genomes of 1000 actinobacteria strains.</title>
        <authorList>
            <person name="Klenk H.-P."/>
        </authorList>
    </citation>
    <scope>NUCLEOTIDE SEQUENCE [LARGE SCALE GENOMIC DNA]</scope>
    <source>
        <strain evidence="1 2">DSM 105784</strain>
    </source>
</reference>
<comment type="caution">
    <text evidence="1">The sequence shown here is derived from an EMBL/GenBank/DDBJ whole genome shotgun (WGS) entry which is preliminary data.</text>
</comment>
<accession>A0A841AQI2</accession>
<proteinExistence type="predicted"/>
<dbReference type="AlphaFoldDB" id="A0A841AQI2"/>
<name>A0A841AQI2_9MICO</name>
<evidence type="ECO:0000313" key="2">
    <source>
        <dbReference type="Proteomes" id="UP000536685"/>
    </source>
</evidence>
<dbReference type="RefSeq" id="WP_184236836.1">
    <property type="nucleotide sequence ID" value="NZ_JACHMJ010000001.1"/>
</dbReference>
<dbReference type="Proteomes" id="UP000536685">
    <property type="component" value="Unassembled WGS sequence"/>
</dbReference>